<dbReference type="EMBL" id="CM043788">
    <property type="protein sequence ID" value="KAI4828785.1"/>
    <property type="molecule type" value="Genomic_DNA"/>
</dbReference>
<comment type="caution">
    <text evidence="1">The sequence shown here is derived from an EMBL/GenBank/DDBJ whole genome shotgun (WGS) entry which is preliminary data.</text>
</comment>
<sequence>NPYAAETTHSVSDQPNSVDPGQHLVNAIRSDSALIGGVIGMMIFVCVVALAIIARIICSRKETYSNQEVKAAQPEEDQELPFSSQVDSQSAPTENQKEYFI</sequence>
<organism evidence="1 2">
    <name type="scientific">Chaenocephalus aceratus</name>
    <name type="common">Blackfin icefish</name>
    <name type="synonym">Chaenichthys aceratus</name>
    <dbReference type="NCBI Taxonomy" id="36190"/>
    <lineage>
        <taxon>Eukaryota</taxon>
        <taxon>Metazoa</taxon>
        <taxon>Chordata</taxon>
        <taxon>Craniata</taxon>
        <taxon>Vertebrata</taxon>
        <taxon>Euteleostomi</taxon>
        <taxon>Actinopterygii</taxon>
        <taxon>Neopterygii</taxon>
        <taxon>Teleostei</taxon>
        <taxon>Neoteleostei</taxon>
        <taxon>Acanthomorphata</taxon>
        <taxon>Eupercaria</taxon>
        <taxon>Perciformes</taxon>
        <taxon>Notothenioidei</taxon>
        <taxon>Channichthyidae</taxon>
        <taxon>Chaenocephalus</taxon>
    </lineage>
</organism>
<name>A0ACB9XQ27_CHAAC</name>
<evidence type="ECO:0000313" key="1">
    <source>
        <dbReference type="EMBL" id="KAI4828785.1"/>
    </source>
</evidence>
<proteinExistence type="predicted"/>
<dbReference type="Proteomes" id="UP001057452">
    <property type="component" value="Chromosome 4"/>
</dbReference>
<feature type="non-terminal residue" evidence="1">
    <location>
        <position position="1"/>
    </location>
</feature>
<reference evidence="1" key="1">
    <citation type="submission" date="2022-05" db="EMBL/GenBank/DDBJ databases">
        <title>Chromosome-level genome of Chaenocephalus aceratus.</title>
        <authorList>
            <person name="Park H."/>
        </authorList>
    </citation>
    <scope>NUCLEOTIDE SEQUENCE</scope>
    <source>
        <strain evidence="1">KU_202001</strain>
    </source>
</reference>
<keyword evidence="2" id="KW-1185">Reference proteome</keyword>
<accession>A0ACB9XQ27</accession>
<gene>
    <name evidence="1" type="ORF">KUCAC02_022860</name>
</gene>
<evidence type="ECO:0000313" key="2">
    <source>
        <dbReference type="Proteomes" id="UP001057452"/>
    </source>
</evidence>
<protein>
    <submittedName>
        <fullName evidence="1">Uncharacterized protein</fullName>
    </submittedName>
</protein>